<dbReference type="EMBL" id="JALLBG020000313">
    <property type="protein sequence ID" value="KAL3756131.1"/>
    <property type="molecule type" value="Genomic_DNA"/>
</dbReference>
<evidence type="ECO:0000256" key="6">
    <source>
        <dbReference type="RuleBase" id="RU364054"/>
    </source>
</evidence>
<keyword evidence="3" id="KW-0106">Calcium</keyword>
<evidence type="ECO:0000259" key="8">
    <source>
        <dbReference type="PROSITE" id="PS50222"/>
    </source>
</evidence>
<keyword evidence="5 6" id="KW-0642">Proline metabolism</keyword>
<dbReference type="SUPFAM" id="SSF47473">
    <property type="entry name" value="EF-hand"/>
    <property type="match status" value="1"/>
</dbReference>
<dbReference type="EC" id="1.5.5.2" evidence="2 6"/>
<dbReference type="Pfam" id="PF01619">
    <property type="entry name" value="Pro_dh"/>
    <property type="match status" value="1"/>
</dbReference>
<comment type="caution">
    <text evidence="9">The sequence shown here is derived from an EMBL/GenBank/DDBJ whole genome shotgun (WGS) entry which is preliminary data.</text>
</comment>
<dbReference type="InterPro" id="IPR018247">
    <property type="entry name" value="EF_Hand_1_Ca_BS"/>
</dbReference>
<name>A0ABD3M059_9STRA</name>
<dbReference type="InterPro" id="IPR029041">
    <property type="entry name" value="FAD-linked_oxidoreductase-like"/>
</dbReference>
<comment type="function">
    <text evidence="6">Converts proline to delta-1-pyrroline-5-carboxylate.</text>
</comment>
<proteinExistence type="inferred from homology"/>
<comment type="catalytic activity">
    <reaction evidence="6">
        <text>L-proline + a quinone = (S)-1-pyrroline-5-carboxylate + a quinol + H(+)</text>
        <dbReference type="Rhea" id="RHEA:23784"/>
        <dbReference type="ChEBI" id="CHEBI:15378"/>
        <dbReference type="ChEBI" id="CHEBI:17388"/>
        <dbReference type="ChEBI" id="CHEBI:24646"/>
        <dbReference type="ChEBI" id="CHEBI:60039"/>
        <dbReference type="ChEBI" id="CHEBI:132124"/>
        <dbReference type="EC" id="1.5.5.2"/>
    </reaction>
</comment>
<dbReference type="PROSITE" id="PS00018">
    <property type="entry name" value="EF_HAND_1"/>
    <property type="match status" value="1"/>
</dbReference>
<dbReference type="InterPro" id="IPR011992">
    <property type="entry name" value="EF-hand-dom_pair"/>
</dbReference>
<dbReference type="SUPFAM" id="SSF51730">
    <property type="entry name" value="FAD-linked oxidoreductase"/>
    <property type="match status" value="1"/>
</dbReference>
<dbReference type="InterPro" id="IPR002872">
    <property type="entry name" value="Proline_DH_dom"/>
</dbReference>
<keyword evidence="6" id="KW-0285">Flavoprotein</keyword>
<gene>
    <name evidence="9" type="ORF">ACHAWU_005635</name>
</gene>
<feature type="region of interest" description="Disordered" evidence="7">
    <location>
        <begin position="75"/>
        <end position="121"/>
    </location>
</feature>
<dbReference type="PANTHER" id="PTHR13914:SF0">
    <property type="entry name" value="PROLINE DEHYDROGENASE 1, MITOCHONDRIAL"/>
    <property type="match status" value="1"/>
</dbReference>
<accession>A0ABD3M059</accession>
<feature type="region of interest" description="Disordered" evidence="7">
    <location>
        <begin position="213"/>
        <end position="250"/>
    </location>
</feature>
<dbReference type="GO" id="GO:0004657">
    <property type="term" value="F:proline dehydrogenase activity"/>
    <property type="evidence" value="ECO:0007669"/>
    <property type="project" value="UniProtKB-EC"/>
</dbReference>
<feature type="compositionally biased region" description="Polar residues" evidence="7">
    <location>
        <begin position="86"/>
        <end position="121"/>
    </location>
</feature>
<dbReference type="Gene3D" id="3.20.20.220">
    <property type="match status" value="2"/>
</dbReference>
<comment type="cofactor">
    <cofactor evidence="6">
        <name>FAD</name>
        <dbReference type="ChEBI" id="CHEBI:57692"/>
    </cofactor>
</comment>
<dbReference type="GO" id="GO:0006560">
    <property type="term" value="P:proline metabolic process"/>
    <property type="evidence" value="ECO:0007669"/>
    <property type="project" value="UniProtKB-KW"/>
</dbReference>
<feature type="domain" description="EF-hand" evidence="8">
    <location>
        <begin position="337"/>
        <end position="372"/>
    </location>
</feature>
<evidence type="ECO:0000256" key="7">
    <source>
        <dbReference type="SAM" id="MobiDB-lite"/>
    </source>
</evidence>
<evidence type="ECO:0000256" key="2">
    <source>
        <dbReference type="ARBA" id="ARBA00012695"/>
    </source>
</evidence>
<dbReference type="InterPro" id="IPR015659">
    <property type="entry name" value="Proline_oxidase"/>
</dbReference>
<keyword evidence="10" id="KW-1185">Reference proteome</keyword>
<sequence>MSSLTLMTPAMNAAVRRIFSSNSVVIGQNNFRLVISSACSSQRRVLAMPMQMMSGALAAVSPCKSSAAATGIARLSSSSASPPPSIVTNNYDATATTNHSSTSQPSPKFQNTPIDFDNSASAHGTKTTHELLRAILVFESCLRLPSLVQHADKLLALSNKLLGKTITNTVVKHTFFRHFCAGENSDDMKPVIEKLRQCNIGAILDYAAESDDDSKKVSNGIEHNDNINSRGSSKGSASKGNHRIDEASWTSKQGDIIVQPPFNQPARIYDYKSESECDQHVSIFKECIRSVRDVSSSPPPGVVGEAGGGGGGGGGGGFAALKVTALGNPKLLERMSNMIIEVKNLFSKFDEDGNGLVSQEDFIRCYGRYFNEDTEHLDEIIGVLDPSQTNDMIDYISFSQMITPYSLSKFTLKCKDVGPLALVTPSDEEVVLMRRMSERLHTLAEEAAICGTKLLIDAEHTKYQPAIDNLVLELKQKYNAKLRTSRPVIFNTYQCYLRDARERVMTDLQRSERFGFHFAAKLVRGAYMIHERERARELNLPSPIHDSALDTHTCYDEVIELLLKHRHLNGPGLEIMIATHNKESIQKAVHLMNDLNLGPNDDSVHFAQLYGMSDNLTFTLGKHGYNVYKYLPYGEVQQVIPYLVRRAQENGDVLGKAMSEVVLLREELKKRFLPV</sequence>
<evidence type="ECO:0000256" key="5">
    <source>
        <dbReference type="ARBA" id="ARBA00023062"/>
    </source>
</evidence>
<organism evidence="9 10">
    <name type="scientific">Discostella pseudostelligera</name>
    <dbReference type="NCBI Taxonomy" id="259834"/>
    <lineage>
        <taxon>Eukaryota</taxon>
        <taxon>Sar</taxon>
        <taxon>Stramenopiles</taxon>
        <taxon>Ochrophyta</taxon>
        <taxon>Bacillariophyta</taxon>
        <taxon>Coscinodiscophyceae</taxon>
        <taxon>Thalassiosirophycidae</taxon>
        <taxon>Stephanodiscales</taxon>
        <taxon>Stephanodiscaceae</taxon>
        <taxon>Discostella</taxon>
    </lineage>
</organism>
<comment type="similarity">
    <text evidence="1 6">Belongs to the proline oxidase family.</text>
</comment>
<reference evidence="9 10" key="1">
    <citation type="submission" date="2024-10" db="EMBL/GenBank/DDBJ databases">
        <title>Updated reference genomes for cyclostephanoid diatoms.</title>
        <authorList>
            <person name="Roberts W.R."/>
            <person name="Alverson A.J."/>
        </authorList>
    </citation>
    <scope>NUCLEOTIDE SEQUENCE [LARGE SCALE GENOMIC DNA]</scope>
    <source>
        <strain evidence="9 10">AJA232-27</strain>
    </source>
</reference>
<protein>
    <recommendedName>
        <fullName evidence="2 6">Proline dehydrogenase</fullName>
        <ecNumber evidence="2 6">1.5.5.2</ecNumber>
    </recommendedName>
</protein>
<evidence type="ECO:0000313" key="9">
    <source>
        <dbReference type="EMBL" id="KAL3756131.1"/>
    </source>
</evidence>
<evidence type="ECO:0000256" key="3">
    <source>
        <dbReference type="ARBA" id="ARBA00022837"/>
    </source>
</evidence>
<feature type="compositionally biased region" description="Low complexity" evidence="7">
    <location>
        <begin position="229"/>
        <end position="239"/>
    </location>
</feature>
<dbReference type="Proteomes" id="UP001530293">
    <property type="component" value="Unassembled WGS sequence"/>
</dbReference>
<dbReference type="PROSITE" id="PS50222">
    <property type="entry name" value="EF_HAND_2"/>
    <property type="match status" value="1"/>
</dbReference>
<evidence type="ECO:0000256" key="4">
    <source>
        <dbReference type="ARBA" id="ARBA00023002"/>
    </source>
</evidence>
<dbReference type="PANTHER" id="PTHR13914">
    <property type="entry name" value="PROLINE OXIDASE"/>
    <property type="match status" value="1"/>
</dbReference>
<dbReference type="InterPro" id="IPR002048">
    <property type="entry name" value="EF_hand_dom"/>
</dbReference>
<evidence type="ECO:0000256" key="1">
    <source>
        <dbReference type="ARBA" id="ARBA00005869"/>
    </source>
</evidence>
<dbReference type="AlphaFoldDB" id="A0ABD3M059"/>
<keyword evidence="6" id="KW-0274">FAD</keyword>
<evidence type="ECO:0000313" key="10">
    <source>
        <dbReference type="Proteomes" id="UP001530293"/>
    </source>
</evidence>
<keyword evidence="4 6" id="KW-0560">Oxidoreductase</keyword>